<dbReference type="PROSITE" id="PS50126">
    <property type="entry name" value="S1"/>
    <property type="match status" value="4"/>
</dbReference>
<sequence length="402" mass="43877">MSETESNKDLLEALNSVNEVKIGDVVKGEVLAIDDAKQVIVGIEGTGVEGVVPFKEISVKNDENVEESVKVGDVLDLVVISRIGSDKEGGSYLLSQRRLKARKVWDEIEAKFKAEETITAPVTQVVKGGLVVDAGVRGFIPASMVDDRFVEDLNQYKGQELELKIIEIEPSENRLILSHKEIVRKEREAKKAETLSKLVVGDVVEGKVARLTSFGAFVDLGGVDGLVHVSEISYERVGKPSDVLKVGETVKVKVLAVDKERERISLSIKQTLPQPWDNLSEKVAEGDVIEGTVKRLTSFGAFVEVFPGVEGLVHISQISHKHIATPNEVLNSGDQIKVKVLSVHPQEHRLALSIKALEEKPSAGSQAPKKETKVEKSDIPEESTGFTLGDLVGDLKDKDEDK</sequence>
<keyword evidence="9" id="KW-1185">Reference proteome</keyword>
<dbReference type="GO" id="GO:0022627">
    <property type="term" value="C:cytosolic small ribosomal subunit"/>
    <property type="evidence" value="ECO:0007669"/>
    <property type="project" value="TreeGrafter"/>
</dbReference>
<dbReference type="InterPro" id="IPR003029">
    <property type="entry name" value="S1_domain"/>
</dbReference>
<proteinExistence type="inferred from homology"/>
<organism evidence="8 9">
    <name type="scientific">Liquorilactobacillus oeni DSM 19972</name>
    <dbReference type="NCBI Taxonomy" id="1423777"/>
    <lineage>
        <taxon>Bacteria</taxon>
        <taxon>Bacillati</taxon>
        <taxon>Bacillota</taxon>
        <taxon>Bacilli</taxon>
        <taxon>Lactobacillales</taxon>
        <taxon>Lactobacillaceae</taxon>
        <taxon>Liquorilactobacillus</taxon>
    </lineage>
</organism>
<dbReference type="Gene3D" id="2.40.50.140">
    <property type="entry name" value="Nucleic acid-binding proteins"/>
    <property type="match status" value="4"/>
</dbReference>
<keyword evidence="3" id="KW-0694">RNA-binding</keyword>
<dbReference type="InterPro" id="IPR012340">
    <property type="entry name" value="NA-bd_OB-fold"/>
</dbReference>
<feature type="domain" description="S1 motif" evidence="7">
    <location>
        <begin position="286"/>
        <end position="355"/>
    </location>
</feature>
<dbReference type="PANTHER" id="PTHR10724:SF7">
    <property type="entry name" value="SMALL RIBOSOMAL SUBUNIT PROTEIN BS1C"/>
    <property type="match status" value="1"/>
</dbReference>
<dbReference type="PANTHER" id="PTHR10724">
    <property type="entry name" value="30S RIBOSOMAL PROTEIN S1"/>
    <property type="match status" value="1"/>
</dbReference>
<feature type="compositionally biased region" description="Basic and acidic residues" evidence="6">
    <location>
        <begin position="368"/>
        <end position="379"/>
    </location>
</feature>
<accession>A0A0R1M819</accession>
<name>A0A0R1M819_9LACO</name>
<dbReference type="InterPro" id="IPR050437">
    <property type="entry name" value="Ribos_protein_bS1-like"/>
</dbReference>
<dbReference type="InterPro" id="IPR035104">
    <property type="entry name" value="Ribosomal_protein_S1-like"/>
</dbReference>
<dbReference type="GO" id="GO:0003729">
    <property type="term" value="F:mRNA binding"/>
    <property type="evidence" value="ECO:0007669"/>
    <property type="project" value="TreeGrafter"/>
</dbReference>
<dbReference type="Pfam" id="PF00575">
    <property type="entry name" value="S1"/>
    <property type="match status" value="4"/>
</dbReference>
<dbReference type="CDD" id="cd05688">
    <property type="entry name" value="S1_RPS1_repeat_ec3"/>
    <property type="match status" value="1"/>
</dbReference>
<keyword evidence="5" id="KW-0687">Ribonucleoprotein</keyword>
<comment type="caution">
    <text evidence="8">The sequence shown here is derived from an EMBL/GenBank/DDBJ whole genome shotgun (WGS) entry which is preliminary data.</text>
</comment>
<dbReference type="GO" id="GO:0003735">
    <property type="term" value="F:structural constituent of ribosome"/>
    <property type="evidence" value="ECO:0007669"/>
    <property type="project" value="TreeGrafter"/>
</dbReference>
<evidence type="ECO:0000256" key="3">
    <source>
        <dbReference type="ARBA" id="ARBA00022884"/>
    </source>
</evidence>
<dbReference type="Proteomes" id="UP000051686">
    <property type="component" value="Unassembled WGS sequence"/>
</dbReference>
<feature type="compositionally biased region" description="Basic and acidic residues" evidence="6">
    <location>
        <begin position="393"/>
        <end position="402"/>
    </location>
</feature>
<evidence type="ECO:0000313" key="8">
    <source>
        <dbReference type="EMBL" id="KRL04343.1"/>
    </source>
</evidence>
<dbReference type="STRING" id="1423777.FD46_GL001469"/>
<feature type="domain" description="S1 motif" evidence="7">
    <location>
        <begin position="201"/>
        <end position="269"/>
    </location>
</feature>
<evidence type="ECO:0000259" key="7">
    <source>
        <dbReference type="PROSITE" id="PS50126"/>
    </source>
</evidence>
<dbReference type="GO" id="GO:0006412">
    <property type="term" value="P:translation"/>
    <property type="evidence" value="ECO:0007669"/>
    <property type="project" value="TreeGrafter"/>
</dbReference>
<dbReference type="CDD" id="cd04465">
    <property type="entry name" value="S1_RPS1_repeat_ec2_hs2"/>
    <property type="match status" value="1"/>
</dbReference>
<feature type="domain" description="S1 motif" evidence="7">
    <location>
        <begin position="23"/>
        <end position="97"/>
    </location>
</feature>
<dbReference type="NCBIfam" id="NF005208">
    <property type="entry name" value="PRK06676.1"/>
    <property type="match status" value="1"/>
</dbReference>
<comment type="similarity">
    <text evidence="1">Belongs to the bacterial ribosomal protein bS1 family.</text>
</comment>
<dbReference type="AlphaFoldDB" id="A0A0R1M819"/>
<keyword evidence="4 8" id="KW-0689">Ribosomal protein</keyword>
<reference evidence="8 9" key="1">
    <citation type="journal article" date="2015" name="Genome Announc.">
        <title>Expanding the biotechnology potential of lactobacilli through comparative genomics of 213 strains and associated genera.</title>
        <authorList>
            <person name="Sun Z."/>
            <person name="Harris H.M."/>
            <person name="McCann A."/>
            <person name="Guo C."/>
            <person name="Argimon S."/>
            <person name="Zhang W."/>
            <person name="Yang X."/>
            <person name="Jeffery I.B."/>
            <person name="Cooney J.C."/>
            <person name="Kagawa T.F."/>
            <person name="Liu W."/>
            <person name="Song Y."/>
            <person name="Salvetti E."/>
            <person name="Wrobel A."/>
            <person name="Rasinkangas P."/>
            <person name="Parkhill J."/>
            <person name="Rea M.C."/>
            <person name="O'Sullivan O."/>
            <person name="Ritari J."/>
            <person name="Douillard F.P."/>
            <person name="Paul Ross R."/>
            <person name="Yang R."/>
            <person name="Briner A.E."/>
            <person name="Felis G.E."/>
            <person name="de Vos W.M."/>
            <person name="Barrangou R."/>
            <person name="Klaenhammer T.R."/>
            <person name="Caufield P.W."/>
            <person name="Cui Y."/>
            <person name="Zhang H."/>
            <person name="O'Toole P.W."/>
        </authorList>
    </citation>
    <scope>NUCLEOTIDE SEQUENCE [LARGE SCALE GENOMIC DNA]</scope>
    <source>
        <strain evidence="8 9">DSM 19972</strain>
    </source>
</reference>
<feature type="region of interest" description="Disordered" evidence="6">
    <location>
        <begin position="358"/>
        <end position="402"/>
    </location>
</feature>
<dbReference type="RefSeq" id="WP_057896318.1">
    <property type="nucleotide sequence ID" value="NZ_AZEH01000039.1"/>
</dbReference>
<evidence type="ECO:0000256" key="2">
    <source>
        <dbReference type="ARBA" id="ARBA00022737"/>
    </source>
</evidence>
<dbReference type="FunFam" id="2.40.50.140:FF:000114">
    <property type="entry name" value="30S ribosomal protein S1"/>
    <property type="match status" value="1"/>
</dbReference>
<evidence type="ECO:0000256" key="1">
    <source>
        <dbReference type="ARBA" id="ARBA00006767"/>
    </source>
</evidence>
<dbReference type="OrthoDB" id="9804077at2"/>
<feature type="domain" description="S1 motif" evidence="7">
    <location>
        <begin position="115"/>
        <end position="180"/>
    </location>
</feature>
<evidence type="ECO:0000256" key="6">
    <source>
        <dbReference type="SAM" id="MobiDB-lite"/>
    </source>
</evidence>
<dbReference type="FunFam" id="2.40.50.140:FF:000051">
    <property type="entry name" value="RNA-binding transcriptional accessory protein"/>
    <property type="match status" value="1"/>
</dbReference>
<dbReference type="SUPFAM" id="SSF50249">
    <property type="entry name" value="Nucleic acid-binding proteins"/>
    <property type="match status" value="4"/>
</dbReference>
<dbReference type="SMART" id="SM00316">
    <property type="entry name" value="S1"/>
    <property type="match status" value="4"/>
</dbReference>
<gene>
    <name evidence="8" type="ORF">FD46_GL001469</name>
</gene>
<keyword evidence="2" id="KW-0677">Repeat</keyword>
<protein>
    <submittedName>
        <fullName evidence="8">30S ribosomal protein S1</fullName>
    </submittedName>
</protein>
<dbReference type="PRINTS" id="PR00681">
    <property type="entry name" value="RIBOSOMALS1"/>
</dbReference>
<evidence type="ECO:0000313" key="9">
    <source>
        <dbReference type="Proteomes" id="UP000051686"/>
    </source>
</evidence>
<dbReference type="PATRIC" id="fig|1423777.3.peg.1518"/>
<dbReference type="EMBL" id="AZEH01000039">
    <property type="protein sequence ID" value="KRL04343.1"/>
    <property type="molecule type" value="Genomic_DNA"/>
</dbReference>
<evidence type="ECO:0000256" key="5">
    <source>
        <dbReference type="ARBA" id="ARBA00023274"/>
    </source>
</evidence>
<evidence type="ECO:0000256" key="4">
    <source>
        <dbReference type="ARBA" id="ARBA00022980"/>
    </source>
</evidence>